<name>A0A0F9ZZN9_9BACT</name>
<organism evidence="2 3">
    <name type="scientific">candidate division WS6 bacterium GW2011_GWC1_33_20</name>
    <dbReference type="NCBI Taxonomy" id="1619089"/>
    <lineage>
        <taxon>Bacteria</taxon>
        <taxon>Candidatus Dojkabacteria</taxon>
    </lineage>
</organism>
<proteinExistence type="predicted"/>
<evidence type="ECO:0000313" key="2">
    <source>
        <dbReference type="EMBL" id="KKP44401.1"/>
    </source>
</evidence>
<dbReference type="AlphaFoldDB" id="A0A0F9ZZN9"/>
<protein>
    <recommendedName>
        <fullName evidence="4">TNFR-Cys domain-containing protein</fullName>
    </recommendedName>
</protein>
<dbReference type="Proteomes" id="UP000034302">
    <property type="component" value="Unassembled WGS sequence"/>
</dbReference>
<comment type="caution">
    <text evidence="2">The sequence shown here is derived from an EMBL/GenBank/DDBJ whole genome shotgun (WGS) entry which is preliminary data.</text>
</comment>
<feature type="signal peptide" evidence="1">
    <location>
        <begin position="1"/>
        <end position="27"/>
    </location>
</feature>
<sequence length="871" mass="95972">MSRFIKIFITLAIFILFSFILKENAFAACGCASDGSYYCYTCDTRQYGHYTSVPDCPSPCAWCPSDTGWQYTCCYYTEWVVGGCESACDSGCTPPACAPTYDTVNHGVGSITTSCTDDCGDTETRTCYLYRCDDCTLPNCPAPLLNSALPTDPVNLVLANFRSCTRSGTCGGASKLGDCYEPYSVQPTVALRNPSETLDLANIYGFRSIHHIGIPKLNPTYNLNEPLNLEARYTDLNGSSDIEAIYVWFRDTAYAYPAELSTPLFIASSGNPKAPAQNSWGFMMHRENGSWYPYVPDYTDPSNAKWVKVAGYNTSLRTFYIPGTTSTKMVAVTITGTNGITESGNTVTMPFRLRFSNYGTYTDILQETSPVTYRVLLMAHDKFSFTPYDNYDNVQAIKDKIGNYWQANQLRYRNLPAISQKFARNWNSYINAGQEKFFTIDKVAPFSTVPFSVAYNNGKIEIKWNVEDAKGLYSIVGNIYSSSTTYPMTLSGTTGIIFPSGTSFSPSLYTNQVIGHLTVGRAFAVAPDMAVKTHAGTVYVDPGANRDGSLNIYLTVFDDAGNITQYNMLYLLEDWIVSDGGLAYSQGGTGFKTKIPSSPTDTWGSVLPLRDISPLVESLTFAKGDLSSEMWAEGAGGLLTPLTKSSITNKSYKIVNFGGYNFSSYYDRFYQLYLDNKTNLGTLLVEKTLGSTTTELTSTLTANYCGNQSTAPYCVLLKSGPLFVNTGFICDQKAVIFVNGDLTIGGKIKNHASLRRDSDACMFIVTGNIVIQEGDNASPSTLGYDEINAYLFCDKQIIINAETTSKTRYDGLYINGGIQALGGIKVNRYLKLVDRMKYPALAVDHHSRYGILGRIFFGSDYTFQKTEVGFR</sequence>
<dbReference type="EMBL" id="LBOV01000003">
    <property type="protein sequence ID" value="KKP44401.1"/>
    <property type="molecule type" value="Genomic_DNA"/>
</dbReference>
<feature type="chain" id="PRO_5002531057" description="TNFR-Cys domain-containing protein" evidence="1">
    <location>
        <begin position="28"/>
        <end position="871"/>
    </location>
</feature>
<evidence type="ECO:0000313" key="3">
    <source>
        <dbReference type="Proteomes" id="UP000034302"/>
    </source>
</evidence>
<gene>
    <name evidence="2" type="ORF">UR34_C0003G0027</name>
</gene>
<evidence type="ECO:0008006" key="4">
    <source>
        <dbReference type="Google" id="ProtNLM"/>
    </source>
</evidence>
<keyword evidence="1" id="KW-0732">Signal</keyword>
<evidence type="ECO:0000256" key="1">
    <source>
        <dbReference type="SAM" id="SignalP"/>
    </source>
</evidence>
<accession>A0A0F9ZZN9</accession>
<reference evidence="2 3" key="1">
    <citation type="journal article" date="2015" name="Nature">
        <title>rRNA introns, odd ribosomes, and small enigmatic genomes across a large radiation of phyla.</title>
        <authorList>
            <person name="Brown C.T."/>
            <person name="Hug L.A."/>
            <person name="Thomas B.C."/>
            <person name="Sharon I."/>
            <person name="Castelle C.J."/>
            <person name="Singh A."/>
            <person name="Wilkins M.J."/>
            <person name="Williams K.H."/>
            <person name="Banfield J.F."/>
        </authorList>
    </citation>
    <scope>NUCLEOTIDE SEQUENCE [LARGE SCALE GENOMIC DNA]</scope>
</reference>